<dbReference type="InterPro" id="IPR013785">
    <property type="entry name" value="Aldolase_TIM"/>
</dbReference>
<organism evidence="11">
    <name type="scientific">Soboliphyme baturini</name>
    <dbReference type="NCBI Taxonomy" id="241478"/>
    <lineage>
        <taxon>Eukaryota</taxon>
        <taxon>Metazoa</taxon>
        <taxon>Ecdysozoa</taxon>
        <taxon>Nematoda</taxon>
        <taxon>Enoplea</taxon>
        <taxon>Dorylaimia</taxon>
        <taxon>Dioctophymatida</taxon>
        <taxon>Dioctophymatoidea</taxon>
        <taxon>Soboliphymatidae</taxon>
        <taxon>Soboliphyme</taxon>
    </lineage>
</organism>
<comment type="cofactor">
    <cofactor evidence="1">
        <name>FMN</name>
        <dbReference type="ChEBI" id="CHEBI:58210"/>
    </cofactor>
</comment>
<dbReference type="InterPro" id="IPR019336">
    <property type="entry name" value="GPR180/TMEM145_TM"/>
</dbReference>
<evidence type="ECO:0000256" key="1">
    <source>
        <dbReference type="ARBA" id="ARBA00001917"/>
    </source>
</evidence>
<evidence type="ECO:0000256" key="3">
    <source>
        <dbReference type="ARBA" id="ARBA00022643"/>
    </source>
</evidence>
<dbReference type="Pfam" id="PF10192">
    <property type="entry name" value="GPR180-TMEM145_TM"/>
    <property type="match status" value="2"/>
</dbReference>
<feature type="domain" description="GPR180/TMEM145 transmembrane" evidence="8">
    <location>
        <begin position="584"/>
        <end position="665"/>
    </location>
</feature>
<keyword evidence="10" id="KW-1185">Reference proteome</keyword>
<feature type="transmembrane region" description="Helical" evidence="6">
    <location>
        <begin position="577"/>
        <end position="596"/>
    </location>
</feature>
<evidence type="ECO:0000313" key="11">
    <source>
        <dbReference type="WBParaSite" id="SBAD_0000123601-mRNA-1"/>
    </source>
</evidence>
<gene>
    <name evidence="9" type="ORF">SBAD_LOCUS1186</name>
</gene>
<keyword evidence="6" id="KW-0812">Transmembrane</keyword>
<reference evidence="9 10" key="2">
    <citation type="submission" date="2018-11" db="EMBL/GenBank/DDBJ databases">
        <authorList>
            <consortium name="Pathogen Informatics"/>
        </authorList>
    </citation>
    <scope>NUCLEOTIDE SEQUENCE [LARGE SCALE GENOMIC DNA]</scope>
</reference>
<feature type="domain" description="DUS-like FMN-binding" evidence="7">
    <location>
        <begin position="27"/>
        <end position="283"/>
    </location>
</feature>
<accession>A0A183IC42</accession>
<dbReference type="Gene3D" id="3.20.20.70">
    <property type="entry name" value="Aldolase class I"/>
    <property type="match status" value="1"/>
</dbReference>
<proteinExistence type="predicted"/>
<dbReference type="CDD" id="cd02801">
    <property type="entry name" value="DUS_like_FMN"/>
    <property type="match status" value="1"/>
</dbReference>
<keyword evidence="5" id="KW-0560">Oxidoreductase</keyword>
<keyword evidence="4" id="KW-0819">tRNA processing</keyword>
<evidence type="ECO:0000313" key="9">
    <source>
        <dbReference type="EMBL" id="VDO93488.1"/>
    </source>
</evidence>
<dbReference type="EMBL" id="UZAM01006740">
    <property type="protein sequence ID" value="VDO93488.1"/>
    <property type="molecule type" value="Genomic_DNA"/>
</dbReference>
<feature type="transmembrane region" description="Helical" evidence="6">
    <location>
        <begin position="608"/>
        <end position="630"/>
    </location>
</feature>
<dbReference type="PANTHER" id="PTHR11082:SF31">
    <property type="entry name" value="TRNA-DIHYDROURIDINE(20A_20B) SYNTHASE [NAD(P)+]-LIKE"/>
    <property type="match status" value="1"/>
</dbReference>
<evidence type="ECO:0000256" key="5">
    <source>
        <dbReference type="ARBA" id="ARBA00023002"/>
    </source>
</evidence>
<feature type="transmembrane region" description="Helical" evidence="6">
    <location>
        <begin position="731"/>
        <end position="754"/>
    </location>
</feature>
<evidence type="ECO:0000313" key="10">
    <source>
        <dbReference type="Proteomes" id="UP000270296"/>
    </source>
</evidence>
<feature type="transmembrane region" description="Helical" evidence="6">
    <location>
        <begin position="362"/>
        <end position="382"/>
    </location>
</feature>
<feature type="domain" description="GPR180/TMEM145 transmembrane" evidence="8">
    <location>
        <begin position="684"/>
        <end position="773"/>
    </location>
</feature>
<sequence length="780" mass="89143">MNRQHTMDLDCLSIINLLDSDRPVFFCAPMVRYSKLAFRQLVRKYNCHVCYTPMIFASCFLQSDCARDADFTTSSSDRPLVVQFAASCASDFAKASEMLLRYVDGIDLNCGCPQRRVRAKCCGSSLLDQPDRISDIVRQTRQRVGDRLSLSIKIRLQDDLRKTVDLCRKAEAAGVSYLVVHGRTPAQKHDPVDIECFRIVKSSIRIPVVANGDIFSLNDAHRVSTKTGVDGVMSARGLLHNPALYTGAVDTPVECIKDWVEIALTSGVGFSLFHHHLSYMIDRQLPKCEKRIFNRFGTVPAVVEYLHDNFGINFFDSCFWLFIFKLHLASSVLSSSVCFSHPVSLTFYCFLSRMKCIRFETVLWQCFGIVAMLLGVCLSLNVKGAIRNNNRAPFKLLSKFAFQKTDPADVERTSGFIFGNVTSDVPLMSSNTSGSYFVLMDSSNYWAMAKIKNYEDEVCESILAGVSKTGFDRRCFPHGVQDFFRRVPCEKGKLCDEEDDPSNVIACHQFTFRVQDTLRPRFWYLLFVDCYLNSTCRWVRNRDRPSLRYDIWLVNGHPNWSSQNPFEHQFSVDQQDLFEICLVAVVIYIIVTILQAKAFNERRRLIDAMLLLVVLFKVCQYAFSLVHYSFFAASGHTLDHLLAIGEVCYMLSDSMMVLLIIFIAKVITEVLFTRLPGAVNEPIMETWPGWLMLIVRVVGMSWFLSTVRQSLKRAISNCHHFREEDERKAMFLLHFGSGYLVWFIYIPVLGTISLKIPVMWRRKVITGITSCRCCSYRSYA</sequence>
<evidence type="ECO:0000256" key="6">
    <source>
        <dbReference type="SAM" id="Phobius"/>
    </source>
</evidence>
<name>A0A183IC42_9BILA</name>
<keyword evidence="2" id="KW-0285">Flavoprotein</keyword>
<dbReference type="GO" id="GO:0007186">
    <property type="term" value="P:G protein-coupled receptor signaling pathway"/>
    <property type="evidence" value="ECO:0007669"/>
    <property type="project" value="InterPro"/>
</dbReference>
<dbReference type="GO" id="GO:0019236">
    <property type="term" value="P:response to pheromone"/>
    <property type="evidence" value="ECO:0007669"/>
    <property type="project" value="InterPro"/>
</dbReference>
<protein>
    <submittedName>
        <fullName evidence="11">Dus domain-containing protein</fullName>
    </submittedName>
</protein>
<keyword evidence="3" id="KW-0288">FMN</keyword>
<dbReference type="PANTHER" id="PTHR11082">
    <property type="entry name" value="TRNA-DIHYDROURIDINE SYNTHASE"/>
    <property type="match status" value="1"/>
</dbReference>
<dbReference type="GO" id="GO:0017150">
    <property type="term" value="F:tRNA dihydrouridine synthase activity"/>
    <property type="evidence" value="ECO:0007669"/>
    <property type="project" value="InterPro"/>
</dbReference>
<evidence type="ECO:0000259" key="8">
    <source>
        <dbReference type="Pfam" id="PF10192"/>
    </source>
</evidence>
<dbReference type="Proteomes" id="UP000270296">
    <property type="component" value="Unassembled WGS sequence"/>
</dbReference>
<dbReference type="GO" id="GO:0050660">
    <property type="term" value="F:flavin adenine dinucleotide binding"/>
    <property type="evidence" value="ECO:0007669"/>
    <property type="project" value="InterPro"/>
</dbReference>
<evidence type="ECO:0000256" key="2">
    <source>
        <dbReference type="ARBA" id="ARBA00022630"/>
    </source>
</evidence>
<dbReference type="SUPFAM" id="SSF51395">
    <property type="entry name" value="FMN-linked oxidoreductases"/>
    <property type="match status" value="1"/>
</dbReference>
<reference evidence="11" key="1">
    <citation type="submission" date="2016-06" db="UniProtKB">
        <authorList>
            <consortium name="WormBaseParasite"/>
        </authorList>
    </citation>
    <scope>IDENTIFICATION</scope>
</reference>
<feature type="transmembrane region" description="Helical" evidence="6">
    <location>
        <begin position="642"/>
        <end position="667"/>
    </location>
</feature>
<evidence type="ECO:0000256" key="4">
    <source>
        <dbReference type="ARBA" id="ARBA00022694"/>
    </source>
</evidence>
<dbReference type="WBParaSite" id="SBAD_0000123601-mRNA-1">
    <property type="protein sequence ID" value="SBAD_0000123601-mRNA-1"/>
    <property type="gene ID" value="SBAD_0000123601"/>
</dbReference>
<dbReference type="InterPro" id="IPR018517">
    <property type="entry name" value="tRNA_hU_synthase_CS"/>
</dbReference>
<dbReference type="InterPro" id="IPR035587">
    <property type="entry name" value="DUS-like_FMN-bd"/>
</dbReference>
<dbReference type="AlphaFoldDB" id="A0A183IC42"/>
<keyword evidence="6" id="KW-1133">Transmembrane helix</keyword>
<evidence type="ECO:0000259" key="7">
    <source>
        <dbReference type="Pfam" id="PF01207"/>
    </source>
</evidence>
<dbReference type="PROSITE" id="PS01136">
    <property type="entry name" value="UPF0034"/>
    <property type="match status" value="1"/>
</dbReference>
<dbReference type="Pfam" id="PF01207">
    <property type="entry name" value="Dus"/>
    <property type="match status" value="1"/>
</dbReference>
<dbReference type="OrthoDB" id="9977870at2759"/>
<feature type="transmembrane region" description="Helical" evidence="6">
    <location>
        <begin position="687"/>
        <end position="704"/>
    </location>
</feature>
<keyword evidence="6" id="KW-0472">Membrane</keyword>